<sequence length="641" mass="73889">MKKSLLAFFVLVFAIILLSLWAMVRFTNTYNMLTKYTQIAAWSLAQLEVETLDFVHRLDSYLLTASNENYHSMTINYDILWNRFDLFLTSKETQDIREQHGAQQIIQETFTQLKSYDLAVSHGDITELKQLRQVLESYSDRIRDLAVVNFTGESANSHLHMIAENKQQLLYFFAAILLILILLSYLTYRSADYQQFLAWHDPLTQLKNRNFIVKTLKKNHLGKEEAIALVLLDLNRFKELNDTIGYAFGDQLLIKIASLLAIRCQPFGYECARIGADEFAVLLHPCSGNAEFFIRNLWNDLTKLVKDNDPTKRLSIAMGVVTYQNPDTGQANSALRASSLLNNADLALHIAKKTSDGQVVYYTREIECAYNKKRILAEQLQQLLSDPNQTSLYVCYQPILSCHSERLGCEALLRWQHDEFDLIDPQYLIEIAEEYGLGKQLGTWIMEQVYLALKKEWHEYNHRLDVSINLSNALFDETLPTLIKDIFDHQESFLNSIILELTETMTIEDFAHSLAIINQLEKMKVRFALDDFGTGWSSLYQLNHLKFSKLKIDKSFVDNMNQNQQQAIFIASIVNLAHQLEMTVVAEGVEQLAQLEQLKQLGVDEFQGYYFSYPITKEEFATFCEHHFASGNTLTSTQINE</sequence>
<dbReference type="Gene3D" id="3.30.70.270">
    <property type="match status" value="1"/>
</dbReference>
<keyword evidence="5" id="KW-1185">Reference proteome</keyword>
<dbReference type="SUPFAM" id="SSF141868">
    <property type="entry name" value="EAL domain-like"/>
    <property type="match status" value="1"/>
</dbReference>
<dbReference type="Pfam" id="PF00990">
    <property type="entry name" value="GGDEF"/>
    <property type="match status" value="1"/>
</dbReference>
<dbReference type="OrthoDB" id="9816034at2"/>
<dbReference type="Pfam" id="PF00563">
    <property type="entry name" value="EAL"/>
    <property type="match status" value="1"/>
</dbReference>
<feature type="domain" description="GGDEF" evidence="3">
    <location>
        <begin position="225"/>
        <end position="364"/>
    </location>
</feature>
<dbReference type="SMART" id="SM00052">
    <property type="entry name" value="EAL"/>
    <property type="match status" value="1"/>
</dbReference>
<evidence type="ECO:0000259" key="3">
    <source>
        <dbReference type="PROSITE" id="PS50887"/>
    </source>
</evidence>
<dbReference type="STRING" id="674.VM_05260"/>
<dbReference type="Gene3D" id="3.20.20.450">
    <property type="entry name" value="EAL domain"/>
    <property type="match status" value="1"/>
</dbReference>
<dbReference type="PANTHER" id="PTHR33121:SF79">
    <property type="entry name" value="CYCLIC DI-GMP PHOSPHODIESTERASE PDED-RELATED"/>
    <property type="match status" value="1"/>
</dbReference>
<dbReference type="PANTHER" id="PTHR33121">
    <property type="entry name" value="CYCLIC DI-GMP PHOSPHODIESTERASE PDEF"/>
    <property type="match status" value="1"/>
</dbReference>
<dbReference type="PROSITE" id="PS50887">
    <property type="entry name" value="GGDEF"/>
    <property type="match status" value="1"/>
</dbReference>
<protein>
    <submittedName>
        <fullName evidence="4">Bifunctional diguanylate cyclase/phosphodiesterase</fullName>
    </submittedName>
</protein>
<keyword evidence="1" id="KW-0472">Membrane</keyword>
<dbReference type="CDD" id="cd01948">
    <property type="entry name" value="EAL"/>
    <property type="match status" value="1"/>
</dbReference>
<dbReference type="CDD" id="cd01949">
    <property type="entry name" value="GGDEF"/>
    <property type="match status" value="1"/>
</dbReference>
<dbReference type="InterPro" id="IPR043128">
    <property type="entry name" value="Rev_trsase/Diguanyl_cyclase"/>
</dbReference>
<evidence type="ECO:0000256" key="1">
    <source>
        <dbReference type="SAM" id="Phobius"/>
    </source>
</evidence>
<dbReference type="InterPro" id="IPR001633">
    <property type="entry name" value="EAL_dom"/>
</dbReference>
<dbReference type="EMBL" id="LOSJ02000002">
    <property type="protein sequence ID" value="PNM56160.1"/>
    <property type="molecule type" value="Genomic_DNA"/>
</dbReference>
<organism evidence="4 5">
    <name type="scientific">Vibrio mimicus</name>
    <dbReference type="NCBI Taxonomy" id="674"/>
    <lineage>
        <taxon>Bacteria</taxon>
        <taxon>Pseudomonadati</taxon>
        <taxon>Pseudomonadota</taxon>
        <taxon>Gammaproteobacteria</taxon>
        <taxon>Vibrionales</taxon>
        <taxon>Vibrionaceae</taxon>
        <taxon>Vibrio</taxon>
    </lineage>
</organism>
<reference evidence="4" key="1">
    <citation type="submission" date="2017-12" db="EMBL/GenBank/DDBJ databases">
        <title>FDA dAtabase for Regulatory Grade micrObial Sequences (FDA-ARGOS): Supporting development and validation of Infectious Disease Dx tests.</title>
        <authorList>
            <person name="Hoffmann M."/>
            <person name="Allard M."/>
            <person name="Evans P."/>
            <person name="Brown E."/>
            <person name="Tallon L.J."/>
            <person name="Sadzewicz L."/>
            <person name="Sengamalay N."/>
            <person name="Ott S."/>
            <person name="Godinez A."/>
            <person name="Nagaraj S."/>
            <person name="Vavikolanu K."/>
            <person name="Aluvathingal J."/>
            <person name="Nadendla S."/>
            <person name="Hobson J."/>
            <person name="Sichtig H."/>
        </authorList>
    </citation>
    <scope>NUCLEOTIDE SEQUENCE [LARGE SCALE GENOMIC DNA]</scope>
    <source>
        <strain evidence="4">FDAARGOS_113</strain>
    </source>
</reference>
<dbReference type="Proteomes" id="UP000053748">
    <property type="component" value="Unassembled WGS sequence"/>
</dbReference>
<dbReference type="AlphaFoldDB" id="A0A2J9UXB2"/>
<evidence type="ECO:0000259" key="2">
    <source>
        <dbReference type="PROSITE" id="PS50883"/>
    </source>
</evidence>
<comment type="caution">
    <text evidence="4">The sequence shown here is derived from an EMBL/GenBank/DDBJ whole genome shotgun (WGS) entry which is preliminary data.</text>
</comment>
<dbReference type="InterPro" id="IPR035919">
    <property type="entry name" value="EAL_sf"/>
</dbReference>
<feature type="domain" description="EAL" evidence="2">
    <location>
        <begin position="373"/>
        <end position="628"/>
    </location>
</feature>
<feature type="transmembrane region" description="Helical" evidence="1">
    <location>
        <begin position="6"/>
        <end position="24"/>
    </location>
</feature>
<dbReference type="InterPro" id="IPR000160">
    <property type="entry name" value="GGDEF_dom"/>
</dbReference>
<dbReference type="PROSITE" id="PS50883">
    <property type="entry name" value="EAL"/>
    <property type="match status" value="1"/>
</dbReference>
<dbReference type="InterPro" id="IPR050706">
    <property type="entry name" value="Cyclic-di-GMP_PDE-like"/>
</dbReference>
<keyword evidence="1" id="KW-0812">Transmembrane</keyword>
<dbReference type="SMART" id="SM00267">
    <property type="entry name" value="GGDEF"/>
    <property type="match status" value="1"/>
</dbReference>
<dbReference type="InterPro" id="IPR029787">
    <property type="entry name" value="Nucleotide_cyclase"/>
</dbReference>
<gene>
    <name evidence="4" type="ORF">AL544_008735</name>
</gene>
<name>A0A2J9UXB2_VIBMI</name>
<feature type="transmembrane region" description="Helical" evidence="1">
    <location>
        <begin position="169"/>
        <end position="188"/>
    </location>
</feature>
<accession>A0A2J9UXB2</accession>
<evidence type="ECO:0000313" key="5">
    <source>
        <dbReference type="Proteomes" id="UP000053748"/>
    </source>
</evidence>
<dbReference type="GO" id="GO:0071111">
    <property type="term" value="F:cyclic-guanylate-specific phosphodiesterase activity"/>
    <property type="evidence" value="ECO:0007669"/>
    <property type="project" value="InterPro"/>
</dbReference>
<proteinExistence type="predicted"/>
<keyword evidence="1" id="KW-1133">Transmembrane helix</keyword>
<dbReference type="NCBIfam" id="TIGR00254">
    <property type="entry name" value="GGDEF"/>
    <property type="match status" value="1"/>
</dbReference>
<evidence type="ECO:0000313" key="4">
    <source>
        <dbReference type="EMBL" id="PNM56160.1"/>
    </source>
</evidence>
<dbReference type="SUPFAM" id="SSF55073">
    <property type="entry name" value="Nucleotide cyclase"/>
    <property type="match status" value="1"/>
</dbReference>